<dbReference type="Gene3D" id="1.10.3700.10">
    <property type="entry name" value="AGR C 984p-like"/>
    <property type="match status" value="2"/>
</dbReference>
<dbReference type="Pfam" id="PF06748">
    <property type="entry name" value="DUF1217"/>
    <property type="match status" value="2"/>
</dbReference>
<evidence type="ECO:0000313" key="2">
    <source>
        <dbReference type="Proteomes" id="UP000297535"/>
    </source>
</evidence>
<organism evidence="1 2">
    <name type="scientific">Methylobacterium nonmethylotrophicum</name>
    <dbReference type="NCBI Taxonomy" id="1141884"/>
    <lineage>
        <taxon>Bacteria</taxon>
        <taxon>Pseudomonadati</taxon>
        <taxon>Pseudomonadota</taxon>
        <taxon>Alphaproteobacteria</taxon>
        <taxon>Hyphomicrobiales</taxon>
        <taxon>Methylobacteriaceae</taxon>
        <taxon>Methylobacterium</taxon>
    </lineage>
</organism>
<comment type="caution">
    <text evidence="1">The sequence shown here is derived from an EMBL/GenBank/DDBJ whole genome shotgun (WGS) entry which is preliminary data.</text>
</comment>
<name>A0A4Z0NH10_9HYPH</name>
<accession>A0A4Z0NH10</accession>
<dbReference type="AlphaFoldDB" id="A0A4Z0NH10"/>
<dbReference type="OrthoDB" id="7824597at2"/>
<proteinExistence type="predicted"/>
<keyword evidence="2" id="KW-1185">Reference proteome</keyword>
<protein>
    <submittedName>
        <fullName evidence="1">DUF1217 domain-containing protein</fullName>
    </submittedName>
</protein>
<sequence length="408" mass="42175">MTSTLTSYVLLSRNLATSLQRKGAEAVVARETAYYQANIGKVKSVDDLMADQRLYAYAMKAFGLEDMTYAKAFMRKVLTEGTADSTAFANRLADDRYVAFAKAFDFSQAASATGTDPTLTAGGYALPGSAQLSLTGALAEATDFSGTNEARFVIASQVDATTTKTATIVLNKASLAGRVADLAKVTQAEIATAINAQIAASGAGGLMGKVEVSVTMQGRLSFETTGYTDLGLDGEAGGDGANADTVTLAGGKTRTLTVSNALLSDPGQTAVDIGNGTDVAPDVNVKAVVDAYLQQSLESDAGAEDTGVRLALYFARKAPTLNSGYDVLGDTALTQVVNTVLGLPATSGATTSEALAQRASFIGSKVDFASFQDPAKVEAFARRFAAIWDAQNNTASDPILALFSNDAA</sequence>
<dbReference type="EMBL" id="SRLB01000027">
    <property type="protein sequence ID" value="TGD95613.1"/>
    <property type="molecule type" value="Genomic_DNA"/>
</dbReference>
<dbReference type="InterPro" id="IPR023157">
    <property type="entry name" value="AGR-C-984p-like_sf"/>
</dbReference>
<dbReference type="RefSeq" id="WP_135418528.1">
    <property type="nucleotide sequence ID" value="NZ_SRLB01000027.1"/>
</dbReference>
<dbReference type="SUPFAM" id="SSF158837">
    <property type="entry name" value="AGR C 984p-like"/>
    <property type="match status" value="1"/>
</dbReference>
<dbReference type="Proteomes" id="UP000297535">
    <property type="component" value="Unassembled WGS sequence"/>
</dbReference>
<gene>
    <name evidence="1" type="ORF">EU555_27235</name>
</gene>
<evidence type="ECO:0000313" key="1">
    <source>
        <dbReference type="EMBL" id="TGD95613.1"/>
    </source>
</evidence>
<dbReference type="InterPro" id="IPR010626">
    <property type="entry name" value="DUF1217"/>
</dbReference>
<reference evidence="1 2" key="1">
    <citation type="submission" date="2019-04" db="EMBL/GenBank/DDBJ databases">
        <authorList>
            <person name="Feng G."/>
            <person name="Zhu H."/>
        </authorList>
    </citation>
    <scope>NUCLEOTIDE SEQUENCE [LARGE SCALE GENOMIC DNA]</scope>
    <source>
        <strain evidence="1 2">6HR-1</strain>
    </source>
</reference>